<evidence type="ECO:0000259" key="2">
    <source>
        <dbReference type="Pfam" id="PF05170"/>
    </source>
</evidence>
<gene>
    <name evidence="3" type="ordered locus">Sph21_4468</name>
</gene>
<evidence type="ECO:0000313" key="3">
    <source>
        <dbReference type="EMBL" id="ADZ80985.1"/>
    </source>
</evidence>
<reference evidence="3" key="1">
    <citation type="submission" date="2011-03" db="EMBL/GenBank/DDBJ databases">
        <title>Complete sequence of Sphingobacterium sp. 21.</title>
        <authorList>
            <consortium name="US DOE Joint Genome Institute"/>
            <person name="Lucas S."/>
            <person name="Copeland A."/>
            <person name="Lapidus A."/>
            <person name="Cheng J.-F."/>
            <person name="Goodwin L."/>
            <person name="Pitluck S."/>
            <person name="Davenport K."/>
            <person name="Detter J.C."/>
            <person name="Han C."/>
            <person name="Tapia R."/>
            <person name="Land M."/>
            <person name="Hauser L."/>
            <person name="Kyrpides N."/>
            <person name="Ivanova N."/>
            <person name="Ovchinnikova G."/>
            <person name="Pagani I."/>
            <person name="Siebers A.K."/>
            <person name="Allgaier M."/>
            <person name="Thelen M.P."/>
            <person name="Hugenholtz P."/>
            <person name="Woyke T."/>
        </authorList>
    </citation>
    <scope>NUCLEOTIDE SEQUENCE</scope>
    <source>
        <strain evidence="3">21</strain>
    </source>
</reference>
<dbReference type="GO" id="GO:0005886">
    <property type="term" value="C:plasma membrane"/>
    <property type="evidence" value="ECO:0007669"/>
    <property type="project" value="TreeGrafter"/>
</dbReference>
<accession>F4C2S3</accession>
<sequence>MRIVDFIEKCVCSDTYFENSIKFGDAKYKACLQLSEVESVKRLAAEQEIEYMSNILKKILIGLGLACTLILLAITFITNFLFKPEKITPIALKAINQQLDGQVFCKSVELTFFSSFPRFGARLHDGYILSRDRRDTLVIFSDFRGAVNMTKLLLKKEIDIERITLRRPRLHLVVDQHGNANYDILKKETAEATDTSDVQSAIKKIHIKSLRIEDASFHYEDKGSRLDCRIPHLALKIGFVYDEDHLLLKLHSDSKQLTVTKGGFVFIRQLNSLLDTDMKLDKKSRKLSFTNGTLKLNDIDFLLDGVFERPNGRKAVNVALQAKMKVPSLANLWKMVPKRYLKTTDVDVGGRVFLVLRTNGVYGEGKLPVSRAQLKIHGGSLRYKKFPGQITALEADVESLLDFNERQRSAVRINKMLIRGTGIHLSGSVLAQNLLDNPEIEPDVEANIDLTKIGSTFPIVEGLQLGGRAFIDLAGKITYTAQSGFDYRDLSLQGNAKLADLQINMAKEELLFHTPYTALSLKRDEKNGLSGQLDIDRLNLQYGKKHKLTVQALHAQLSGSKKVDKRLPLKSKINLAALHYQSTDSMNVRIEKASIAAAVGPGKLPRAPHFVTSFDAQNLALHYGQVTLIVDKGSYQFNVEKNEQKQWWPIGSFSFSKLKAAIPNVGMPLSVNRSLITVKGHDIHLNNAFVALGDFKMKLDGEVRNIFPVDKRDTLLYADLNLHARYLDIDELMGVLKAESANAGVIERMAAPALTAAPPVTPIADSTRFTLPTNIRFTFNSFIEQLKMGSLMLNNLKGQARVDNGQLNLHDFSLKSGEASLQTKLRYKPLANGQARMQYVIDVRNMKMNQLKDFAPTLDTLFPVIKSLEGNADFSIKGSANLNNDMEIDIGSVRSVAALRATHLAVQDNEAFRELAKTFKFKERDSTYIDSLNVEMLIKDRQLEILPALVEIDRYRLAVGGIQHIDLSYDYHISVLKSPVPFKMGVDVKGKIPDYNISMTKARYKYYFTDKERLAKKADSTIIRKRNAVLKLINFE</sequence>
<dbReference type="InterPro" id="IPR007844">
    <property type="entry name" value="AsmA"/>
</dbReference>
<dbReference type="PANTHER" id="PTHR30441:SF8">
    <property type="entry name" value="DUF748 DOMAIN-CONTAINING PROTEIN"/>
    <property type="match status" value="1"/>
</dbReference>
<feature type="domain" description="AsmA" evidence="2">
    <location>
        <begin position="63"/>
        <end position="226"/>
    </location>
</feature>
<dbReference type="PANTHER" id="PTHR30441">
    <property type="entry name" value="DUF748 DOMAIN-CONTAINING PROTEIN"/>
    <property type="match status" value="1"/>
</dbReference>
<keyword evidence="1" id="KW-1133">Transmembrane helix</keyword>
<dbReference type="KEGG" id="shg:Sph21_4468"/>
<dbReference type="InterPro" id="IPR052894">
    <property type="entry name" value="AsmA-related"/>
</dbReference>
<dbReference type="eggNOG" id="COG2982">
    <property type="taxonomic scope" value="Bacteria"/>
</dbReference>
<keyword evidence="1" id="KW-0812">Transmembrane</keyword>
<dbReference type="GO" id="GO:0090313">
    <property type="term" value="P:regulation of protein targeting to membrane"/>
    <property type="evidence" value="ECO:0007669"/>
    <property type="project" value="TreeGrafter"/>
</dbReference>
<feature type="transmembrane region" description="Helical" evidence="1">
    <location>
        <begin position="59"/>
        <end position="82"/>
    </location>
</feature>
<evidence type="ECO:0000256" key="1">
    <source>
        <dbReference type="SAM" id="Phobius"/>
    </source>
</evidence>
<dbReference type="Pfam" id="PF05170">
    <property type="entry name" value="AsmA"/>
    <property type="match status" value="1"/>
</dbReference>
<proteinExistence type="predicted"/>
<dbReference type="AlphaFoldDB" id="F4C2S3"/>
<organism evidence="3">
    <name type="scientific">Sphingobacterium sp. (strain 21)</name>
    <dbReference type="NCBI Taxonomy" id="743722"/>
    <lineage>
        <taxon>Bacteria</taxon>
        <taxon>Pseudomonadati</taxon>
        <taxon>Bacteroidota</taxon>
        <taxon>Sphingobacteriia</taxon>
        <taxon>Sphingobacteriales</taxon>
        <taxon>Sphingobacteriaceae</taxon>
        <taxon>Sphingobacterium</taxon>
    </lineage>
</organism>
<dbReference type="HOGENOM" id="CLU_012456_0_0_10"/>
<keyword evidence="1" id="KW-0472">Membrane</keyword>
<dbReference type="OrthoDB" id="596403at2"/>
<protein>
    <recommendedName>
        <fullName evidence="2">AsmA domain-containing protein</fullName>
    </recommendedName>
</protein>
<dbReference type="STRING" id="743722.Sph21_4468"/>
<dbReference type="PATRIC" id="fig|743722.3.peg.4756"/>
<dbReference type="EMBL" id="CP002584">
    <property type="protein sequence ID" value="ADZ80985.1"/>
    <property type="molecule type" value="Genomic_DNA"/>
</dbReference>
<name>F4C2S3_SPHS2</name>